<dbReference type="NCBIfam" id="TIGR01552">
    <property type="entry name" value="phd_fam"/>
    <property type="match status" value="1"/>
</dbReference>
<comment type="caution">
    <text evidence="2">The sequence shown here is derived from an EMBL/GenBank/DDBJ whole genome shotgun (WGS) entry which is preliminary data.</text>
</comment>
<evidence type="ECO:0000313" key="3">
    <source>
        <dbReference type="Proteomes" id="UP000620262"/>
    </source>
</evidence>
<proteinExistence type="inferred from homology"/>
<protein>
    <submittedName>
        <fullName evidence="2">Antitoxin (DNA-binding transcriptional repressor) of toxin-antitoxin stability system</fullName>
    </submittedName>
</protein>
<reference evidence="2 3" key="1">
    <citation type="submission" date="2020-10" db="EMBL/GenBank/DDBJ databases">
        <title>Sequencing the genomes of 1000 actinobacteria strains.</title>
        <authorList>
            <person name="Klenk H.-P."/>
        </authorList>
    </citation>
    <scope>NUCLEOTIDE SEQUENCE [LARGE SCALE GENOMIC DNA]</scope>
    <source>
        <strain evidence="2 3">DSM 7307</strain>
    </source>
</reference>
<dbReference type="InterPro" id="IPR036165">
    <property type="entry name" value="YefM-like_sf"/>
</dbReference>
<dbReference type="EMBL" id="JADBEC010000002">
    <property type="protein sequence ID" value="MBE1507257.1"/>
    <property type="molecule type" value="Genomic_DNA"/>
</dbReference>
<dbReference type="InterPro" id="IPR051416">
    <property type="entry name" value="phD-YefM_TA_antitoxins"/>
</dbReference>
<sequence>MTVKVKVGEAKTHLSELLAKVEAGEEVIISRGNTPIARLSRIRRENDIDAVIAEIKAMRSTLQPTTQAEIREWRDEGRRY</sequence>
<dbReference type="RefSeq" id="WP_113508786.1">
    <property type="nucleotide sequence ID" value="NZ_BAAAVL010000004.1"/>
</dbReference>
<dbReference type="PANTHER" id="PTHR35377">
    <property type="entry name" value="ANTITOXIN VAPB49-RELATED-RELATED"/>
    <property type="match status" value="1"/>
</dbReference>
<dbReference type="SUPFAM" id="SSF143120">
    <property type="entry name" value="YefM-like"/>
    <property type="match status" value="1"/>
</dbReference>
<accession>A0ABR9IVL4</accession>
<evidence type="ECO:0000256" key="1">
    <source>
        <dbReference type="ARBA" id="ARBA00009981"/>
    </source>
</evidence>
<dbReference type="Proteomes" id="UP000620262">
    <property type="component" value="Unassembled WGS sequence"/>
</dbReference>
<keyword evidence="3" id="KW-1185">Reference proteome</keyword>
<organism evidence="2 3">
    <name type="scientific">Rhizobium viscosum</name>
    <name type="common">Arthrobacter viscosus</name>
    <dbReference type="NCBI Taxonomy" id="1673"/>
    <lineage>
        <taxon>Bacteria</taxon>
        <taxon>Pseudomonadati</taxon>
        <taxon>Pseudomonadota</taxon>
        <taxon>Alphaproteobacteria</taxon>
        <taxon>Hyphomicrobiales</taxon>
        <taxon>Rhizobiaceae</taxon>
        <taxon>Rhizobium/Agrobacterium group</taxon>
        <taxon>Rhizobium</taxon>
    </lineage>
</organism>
<comment type="similarity">
    <text evidence="1">Belongs to the phD/YefM antitoxin family.</text>
</comment>
<dbReference type="PANTHER" id="PTHR35377:SF7">
    <property type="entry name" value="SSL1004 PROTEIN"/>
    <property type="match status" value="1"/>
</dbReference>
<gene>
    <name evidence="2" type="ORF">H4W29_004502</name>
</gene>
<name>A0ABR9IVL4_RHIVS</name>
<evidence type="ECO:0000313" key="2">
    <source>
        <dbReference type="EMBL" id="MBE1507257.1"/>
    </source>
</evidence>
<dbReference type="Gene3D" id="3.40.1620.10">
    <property type="entry name" value="YefM-like domain"/>
    <property type="match status" value="1"/>
</dbReference>